<organism evidence="9 10">
    <name type="scientific">Archangium minus</name>
    <dbReference type="NCBI Taxonomy" id="83450"/>
    <lineage>
        <taxon>Bacteria</taxon>
        <taxon>Pseudomonadati</taxon>
        <taxon>Myxococcota</taxon>
        <taxon>Myxococcia</taxon>
        <taxon>Myxococcales</taxon>
        <taxon>Cystobacterineae</taxon>
        <taxon>Archangiaceae</taxon>
        <taxon>Archangium</taxon>
    </lineage>
</organism>
<keyword evidence="4 7" id="KW-0812">Transmembrane</keyword>
<dbReference type="Pfam" id="PF02308">
    <property type="entry name" value="MgtC"/>
    <property type="match status" value="1"/>
</dbReference>
<dbReference type="InterPro" id="IPR003416">
    <property type="entry name" value="MgtC/SapB/SrpB/YhiD_fam"/>
</dbReference>
<dbReference type="PANTHER" id="PTHR33778">
    <property type="entry name" value="PROTEIN MGTC"/>
    <property type="match status" value="1"/>
</dbReference>
<dbReference type="RefSeq" id="WP_395817885.1">
    <property type="nucleotide sequence ID" value="NZ_CP043494.1"/>
</dbReference>
<evidence type="ECO:0000259" key="8">
    <source>
        <dbReference type="Pfam" id="PF02308"/>
    </source>
</evidence>
<feature type="transmembrane region" description="Helical" evidence="7">
    <location>
        <begin position="62"/>
        <end position="83"/>
    </location>
</feature>
<keyword evidence="3" id="KW-1003">Cell membrane</keyword>
<evidence type="ECO:0000256" key="3">
    <source>
        <dbReference type="ARBA" id="ARBA00022475"/>
    </source>
</evidence>
<comment type="similarity">
    <text evidence="2">Belongs to the MgtC/SapB family.</text>
</comment>
<feature type="transmembrane region" description="Helical" evidence="7">
    <location>
        <begin position="36"/>
        <end position="56"/>
    </location>
</feature>
<comment type="subcellular location">
    <subcellularLocation>
        <location evidence="1">Cell membrane</location>
        <topology evidence="1">Multi-pass membrane protein</topology>
    </subcellularLocation>
</comment>
<keyword evidence="5 7" id="KW-1133">Transmembrane helix</keyword>
<evidence type="ECO:0000256" key="2">
    <source>
        <dbReference type="ARBA" id="ARBA00009298"/>
    </source>
</evidence>
<sequence>MWTEFLNILLRVGMAFVLALPLGWEREVAARSAGLRTFPLVALGACAYLLIGQHALGDSAEAQARILSGLLTGIGFIGGGAILKGEKDVRGIATAASLWNTGAIGAAAAYGRYELGLMLSLGNLLTLHLLRRALHRRQAPPPR</sequence>
<evidence type="ECO:0000256" key="4">
    <source>
        <dbReference type="ARBA" id="ARBA00022692"/>
    </source>
</evidence>
<evidence type="ECO:0000256" key="7">
    <source>
        <dbReference type="SAM" id="Phobius"/>
    </source>
</evidence>
<accession>A0ABY9WQA1</accession>
<keyword evidence="6 7" id="KW-0472">Membrane</keyword>
<evidence type="ECO:0000256" key="1">
    <source>
        <dbReference type="ARBA" id="ARBA00004651"/>
    </source>
</evidence>
<name>A0ABY9WQA1_9BACT</name>
<dbReference type="Proteomes" id="UP001611383">
    <property type="component" value="Chromosome"/>
</dbReference>
<evidence type="ECO:0000313" key="9">
    <source>
        <dbReference type="EMBL" id="WNG44640.1"/>
    </source>
</evidence>
<dbReference type="PANTHER" id="PTHR33778:SF1">
    <property type="entry name" value="MAGNESIUM TRANSPORTER YHID-RELATED"/>
    <property type="match status" value="1"/>
</dbReference>
<proteinExistence type="inferred from homology"/>
<evidence type="ECO:0000313" key="10">
    <source>
        <dbReference type="Proteomes" id="UP001611383"/>
    </source>
</evidence>
<gene>
    <name evidence="9" type="ORF">F0U60_11495</name>
</gene>
<keyword evidence="10" id="KW-1185">Reference proteome</keyword>
<dbReference type="PRINTS" id="PR01837">
    <property type="entry name" value="MGTCSAPBPROT"/>
</dbReference>
<feature type="transmembrane region" description="Helical" evidence="7">
    <location>
        <begin position="6"/>
        <end position="24"/>
    </location>
</feature>
<feature type="domain" description="MgtC/SapB/SrpB/YhiD N-terminal" evidence="8">
    <location>
        <begin position="14"/>
        <end position="132"/>
    </location>
</feature>
<evidence type="ECO:0000256" key="6">
    <source>
        <dbReference type="ARBA" id="ARBA00023136"/>
    </source>
</evidence>
<protein>
    <submittedName>
        <fullName evidence="9">MgtC/SapB family protein</fullName>
    </submittedName>
</protein>
<reference evidence="9 10" key="1">
    <citation type="submission" date="2019-08" db="EMBL/GenBank/DDBJ databases">
        <title>Archangium and Cystobacter genomes.</title>
        <authorList>
            <person name="Chen I.-C.K."/>
            <person name="Wielgoss S."/>
        </authorList>
    </citation>
    <scope>NUCLEOTIDE SEQUENCE [LARGE SCALE GENOMIC DNA]</scope>
    <source>
        <strain evidence="9 10">Cbm 6</strain>
    </source>
</reference>
<dbReference type="InterPro" id="IPR049177">
    <property type="entry name" value="MgtC_SapB_SrpB_YhiD_N"/>
</dbReference>
<evidence type="ECO:0000256" key="5">
    <source>
        <dbReference type="ARBA" id="ARBA00022989"/>
    </source>
</evidence>
<dbReference type="EMBL" id="CP043494">
    <property type="protein sequence ID" value="WNG44640.1"/>
    <property type="molecule type" value="Genomic_DNA"/>
</dbReference>